<protein>
    <recommendedName>
        <fullName evidence="1">Immunity MXAN-0049 protein domain-containing protein</fullName>
    </recommendedName>
</protein>
<dbReference type="KEGG" id="mbd:MEBOL_007283"/>
<sequence>MGDLLIRIAPKDVQLFPVEVETPRELYFLVNIIHTVKCIDDQASEEVSYWTEEDGLPEKVGNYFSVAGMRIDPTQVGGAKMFRTWGWNIALIVSEEIKTALEHIGATGMKFKEV</sequence>
<name>A0A250IPV6_9BACT</name>
<reference evidence="2 3" key="1">
    <citation type="submission" date="2017-06" db="EMBL/GenBank/DDBJ databases">
        <authorList>
            <person name="Kim H.J."/>
            <person name="Triplett B.A."/>
        </authorList>
    </citation>
    <scope>NUCLEOTIDE SEQUENCE [LARGE SCALE GENOMIC DNA]</scope>
    <source>
        <strain evidence="2 3">DSM 14713</strain>
    </source>
</reference>
<gene>
    <name evidence="2" type="ORF">MEBOL_007283</name>
</gene>
<dbReference type="AlphaFoldDB" id="A0A250IPV6"/>
<dbReference type="InterPro" id="IPR012433">
    <property type="entry name" value="Imm11"/>
</dbReference>
<evidence type="ECO:0000259" key="1">
    <source>
        <dbReference type="Pfam" id="PF07791"/>
    </source>
</evidence>
<dbReference type="EMBL" id="CP022163">
    <property type="protein sequence ID" value="ATB33785.1"/>
    <property type="molecule type" value="Genomic_DNA"/>
</dbReference>
<evidence type="ECO:0000313" key="3">
    <source>
        <dbReference type="Proteomes" id="UP000217289"/>
    </source>
</evidence>
<feature type="domain" description="Immunity MXAN-0049 protein" evidence="1">
    <location>
        <begin position="23"/>
        <end position="114"/>
    </location>
</feature>
<keyword evidence="3" id="KW-1185">Reference proteome</keyword>
<dbReference type="Pfam" id="PF07791">
    <property type="entry name" value="Imm11"/>
    <property type="match status" value="1"/>
</dbReference>
<proteinExistence type="predicted"/>
<dbReference type="Proteomes" id="UP000217289">
    <property type="component" value="Chromosome"/>
</dbReference>
<organism evidence="2 3">
    <name type="scientific">Melittangium boletus DSM 14713</name>
    <dbReference type="NCBI Taxonomy" id="1294270"/>
    <lineage>
        <taxon>Bacteria</taxon>
        <taxon>Pseudomonadati</taxon>
        <taxon>Myxococcota</taxon>
        <taxon>Myxococcia</taxon>
        <taxon>Myxococcales</taxon>
        <taxon>Cystobacterineae</taxon>
        <taxon>Archangiaceae</taxon>
        <taxon>Melittangium</taxon>
    </lineage>
</organism>
<evidence type="ECO:0000313" key="2">
    <source>
        <dbReference type="EMBL" id="ATB33785.1"/>
    </source>
</evidence>
<accession>A0A250IPV6</accession>